<evidence type="ECO:0000313" key="11">
    <source>
        <dbReference type="EMBL" id="SCX19910.1"/>
    </source>
</evidence>
<dbReference type="Proteomes" id="UP000199707">
    <property type="component" value="Unassembled WGS sequence"/>
</dbReference>
<dbReference type="PROSITE" id="PS50011">
    <property type="entry name" value="PROTEIN_KINASE_DOM"/>
    <property type="match status" value="1"/>
</dbReference>
<evidence type="ECO:0000256" key="8">
    <source>
        <dbReference type="ARBA" id="ARBA00048679"/>
    </source>
</evidence>
<keyword evidence="3" id="KW-0808">Transferase</keyword>
<evidence type="ECO:0000256" key="7">
    <source>
        <dbReference type="ARBA" id="ARBA00047899"/>
    </source>
</evidence>
<evidence type="ECO:0000256" key="2">
    <source>
        <dbReference type="ARBA" id="ARBA00022527"/>
    </source>
</evidence>
<feature type="region of interest" description="Disordered" evidence="9">
    <location>
        <begin position="31"/>
        <end position="76"/>
    </location>
</feature>
<dbReference type="InterPro" id="IPR011990">
    <property type="entry name" value="TPR-like_helical_dom_sf"/>
</dbReference>
<evidence type="ECO:0000256" key="9">
    <source>
        <dbReference type="SAM" id="MobiDB-lite"/>
    </source>
</evidence>
<evidence type="ECO:0000313" key="12">
    <source>
        <dbReference type="Proteomes" id="UP000199707"/>
    </source>
</evidence>
<feature type="domain" description="Protein kinase" evidence="10">
    <location>
        <begin position="153"/>
        <end position="408"/>
    </location>
</feature>
<dbReference type="FunFam" id="3.30.200.20:FF:000205">
    <property type="entry name" value="Serine/threonine protein kinase"/>
    <property type="match status" value="1"/>
</dbReference>
<name>A0A1G4WCS6_9MYCO</name>
<dbReference type="Gene3D" id="1.25.40.10">
    <property type="entry name" value="Tetratricopeptide repeat domain"/>
    <property type="match status" value="1"/>
</dbReference>
<dbReference type="SUPFAM" id="SSF48452">
    <property type="entry name" value="TPR-like"/>
    <property type="match status" value="1"/>
</dbReference>
<dbReference type="GO" id="GO:0004674">
    <property type="term" value="F:protein serine/threonine kinase activity"/>
    <property type="evidence" value="ECO:0007669"/>
    <property type="project" value="UniProtKB-KW"/>
</dbReference>
<reference evidence="12" key="1">
    <citation type="submission" date="2016-10" db="EMBL/GenBank/DDBJ databases">
        <authorList>
            <person name="Varghese N."/>
            <person name="Submissions S."/>
        </authorList>
    </citation>
    <scope>NUCLEOTIDE SEQUENCE [LARGE SCALE GENOMIC DNA]</scope>
    <source>
        <strain evidence="12">UNC267MFSha1.1M11</strain>
    </source>
</reference>
<organism evidence="11 12">
    <name type="scientific">Mycolicibacterium fluoranthenivorans</name>
    <dbReference type="NCBI Taxonomy" id="258505"/>
    <lineage>
        <taxon>Bacteria</taxon>
        <taxon>Bacillati</taxon>
        <taxon>Actinomycetota</taxon>
        <taxon>Actinomycetes</taxon>
        <taxon>Mycobacteriales</taxon>
        <taxon>Mycobacteriaceae</taxon>
        <taxon>Mycolicibacterium</taxon>
    </lineage>
</organism>
<dbReference type="STRING" id="1502745.SAMN02799620_02779"/>
<gene>
    <name evidence="11" type="ORF">SAMN02799620_02779</name>
</gene>
<evidence type="ECO:0000256" key="3">
    <source>
        <dbReference type="ARBA" id="ARBA00022679"/>
    </source>
</evidence>
<accession>A0A1G4WCS6</accession>
<dbReference type="FunFam" id="1.10.510.10:FF:000306">
    <property type="entry name" value="Serine/threonine protein kinase"/>
    <property type="match status" value="1"/>
</dbReference>
<dbReference type="EC" id="2.7.11.1" evidence="1"/>
<comment type="catalytic activity">
    <reaction evidence="8">
        <text>L-seryl-[protein] + ATP = O-phospho-L-seryl-[protein] + ADP + H(+)</text>
        <dbReference type="Rhea" id="RHEA:17989"/>
        <dbReference type="Rhea" id="RHEA-COMP:9863"/>
        <dbReference type="Rhea" id="RHEA-COMP:11604"/>
        <dbReference type="ChEBI" id="CHEBI:15378"/>
        <dbReference type="ChEBI" id="CHEBI:29999"/>
        <dbReference type="ChEBI" id="CHEBI:30616"/>
        <dbReference type="ChEBI" id="CHEBI:83421"/>
        <dbReference type="ChEBI" id="CHEBI:456216"/>
        <dbReference type="EC" id="2.7.11.1"/>
    </reaction>
</comment>
<dbReference type="PANTHER" id="PTHR24363">
    <property type="entry name" value="SERINE/THREONINE PROTEIN KINASE"/>
    <property type="match status" value="1"/>
</dbReference>
<dbReference type="InterPro" id="IPR031634">
    <property type="entry name" value="PknG_rubred"/>
</dbReference>
<dbReference type="GO" id="GO:0005524">
    <property type="term" value="F:ATP binding"/>
    <property type="evidence" value="ECO:0007669"/>
    <property type="project" value="UniProtKB-KW"/>
</dbReference>
<dbReference type="RefSeq" id="WP_090357721.1">
    <property type="nucleotide sequence ID" value="NZ_FMUB01000005.1"/>
</dbReference>
<dbReference type="Gene3D" id="3.30.200.20">
    <property type="entry name" value="Phosphorylase Kinase, domain 1"/>
    <property type="match status" value="1"/>
</dbReference>
<evidence type="ECO:0000256" key="5">
    <source>
        <dbReference type="ARBA" id="ARBA00022777"/>
    </source>
</evidence>
<sequence>MKCAEPGCDGTIVDGYCDLCGTAPAVAPAPQEPAATAAAPRGGTSSATRGSASVRSARTARTGSSRSGSSRGRLGAGVVAMPRIPKGDPAAAIMVDPTVPEGSRFCGNPGCHKPVGRGRDGSPGRPEGFCTACGSRYSFVPMLSAGDIVGGQYEVQGCLAHGGLGWIYLAIDRNVHNRWVVLKGLLNSGDKDAMAAAAAEVLALAEVEHPSIVRIYNFVQHPDPSGVPVGFIVMEYVGGTSLKQIRKARGGPLPPDQAVAYIVEIAPALDFLHGQGLAYCDFKPDNVMQTDEQLKLIDLGAVIAMDDQESAIYGTVGYQAPEIARTGPTVASDVYTVGRTLAVLVMDVPQEKGHFVAELPGPDTVPVLARHESLHLALLRATDPDPTRRFPSMAELTDQLTGVLHEIVAADGRAAPRVSLNFSQQGGAYGIGRATPSDRSEVIAALPVPAVDPADPGAALLATTSGTPTAQLEQALQLAGDRADSVEIPLRLARAELEMRSPAAARKRLGKLDALVPGDWRLSWYRGQIAVLEGNFDSAAAEFETVLATLPGELAPKLALAAVAELSGALDGTAARYYDIVWSTDHGYVSAAFGLARRRARAGDRAGAIAVLDEVPPASAYFTAAGATAIEVLLDGRTAADLDEQTLVDAGSRASTCAVESSSRRALIDLQVLGAALGWLEAGHTPTAGRLLGHSFDIPGIRSAMERCYRDLAQGTRSMWERIDWVEKANTIRPRTRV</sequence>
<dbReference type="Pfam" id="PF16919">
    <property type="entry name" value="PknG_rubred"/>
    <property type="match status" value="1"/>
</dbReference>
<dbReference type="EMBL" id="FMUB01000005">
    <property type="protein sequence ID" value="SCX19910.1"/>
    <property type="molecule type" value="Genomic_DNA"/>
</dbReference>
<evidence type="ECO:0000259" key="10">
    <source>
        <dbReference type="PROSITE" id="PS50011"/>
    </source>
</evidence>
<dbReference type="CDD" id="cd14014">
    <property type="entry name" value="STKc_PknB_like"/>
    <property type="match status" value="1"/>
</dbReference>
<evidence type="ECO:0000256" key="6">
    <source>
        <dbReference type="ARBA" id="ARBA00022840"/>
    </source>
</evidence>
<dbReference type="AlphaFoldDB" id="A0A1G4WCS6"/>
<dbReference type="Gene3D" id="1.10.510.10">
    <property type="entry name" value="Transferase(Phosphotransferase) domain 1"/>
    <property type="match status" value="1"/>
</dbReference>
<evidence type="ECO:0000256" key="4">
    <source>
        <dbReference type="ARBA" id="ARBA00022741"/>
    </source>
</evidence>
<dbReference type="InterPro" id="IPR000719">
    <property type="entry name" value="Prot_kinase_dom"/>
</dbReference>
<protein>
    <recommendedName>
        <fullName evidence="1">non-specific serine/threonine protein kinase</fullName>
        <ecNumber evidence="1">2.7.11.1</ecNumber>
    </recommendedName>
</protein>
<proteinExistence type="predicted"/>
<keyword evidence="2" id="KW-0723">Serine/threonine-protein kinase</keyword>
<dbReference type="SUPFAM" id="SSF56112">
    <property type="entry name" value="Protein kinase-like (PK-like)"/>
    <property type="match status" value="1"/>
</dbReference>
<comment type="catalytic activity">
    <reaction evidence="7">
        <text>L-threonyl-[protein] + ATP = O-phospho-L-threonyl-[protein] + ADP + H(+)</text>
        <dbReference type="Rhea" id="RHEA:46608"/>
        <dbReference type="Rhea" id="RHEA-COMP:11060"/>
        <dbReference type="Rhea" id="RHEA-COMP:11605"/>
        <dbReference type="ChEBI" id="CHEBI:15378"/>
        <dbReference type="ChEBI" id="CHEBI:30013"/>
        <dbReference type="ChEBI" id="CHEBI:30616"/>
        <dbReference type="ChEBI" id="CHEBI:61977"/>
        <dbReference type="ChEBI" id="CHEBI:456216"/>
        <dbReference type="EC" id="2.7.11.1"/>
    </reaction>
</comment>
<dbReference type="InterPro" id="IPR011009">
    <property type="entry name" value="Kinase-like_dom_sf"/>
</dbReference>
<keyword evidence="5 11" id="KW-0418">Kinase</keyword>
<dbReference type="PANTHER" id="PTHR24363:SF0">
    <property type="entry name" value="SERINE_THREONINE KINASE LIKE DOMAIN CONTAINING 1"/>
    <property type="match status" value="1"/>
</dbReference>
<dbReference type="Pfam" id="PF16918">
    <property type="entry name" value="PknG_TPR"/>
    <property type="match status" value="1"/>
</dbReference>
<evidence type="ECO:0000256" key="1">
    <source>
        <dbReference type="ARBA" id="ARBA00012513"/>
    </source>
</evidence>
<dbReference type="Pfam" id="PF00069">
    <property type="entry name" value="Pkinase"/>
    <property type="match status" value="1"/>
</dbReference>
<dbReference type="InterPro" id="IPR031636">
    <property type="entry name" value="PknG_TPR"/>
</dbReference>
<keyword evidence="4" id="KW-0547">Nucleotide-binding</keyword>
<keyword evidence="6" id="KW-0067">ATP-binding</keyword>